<name>A0A292GBD5_PARKE</name>
<feature type="compositionally biased region" description="Acidic residues" evidence="5">
    <location>
        <begin position="273"/>
        <end position="293"/>
    </location>
</feature>
<feature type="compositionally biased region" description="Low complexity" evidence="5">
    <location>
        <begin position="259"/>
        <end position="272"/>
    </location>
</feature>
<keyword evidence="2" id="KW-0238">DNA-binding</keyword>
<feature type="domain" description="RWP-RK" evidence="6">
    <location>
        <begin position="312"/>
        <end position="412"/>
    </location>
</feature>
<evidence type="ECO:0000256" key="4">
    <source>
        <dbReference type="ARBA" id="ARBA00023242"/>
    </source>
</evidence>
<reference evidence="7" key="1">
    <citation type="submission" date="2017-01" db="EMBL/GenBank/DDBJ databases">
        <title>Genome-wide characterization reveals evolution of meiosis, flagellar and RWP-RK genes in the asexual green algae Trebouxiophyceae.</title>
        <authorList>
            <person name="Ota S."/>
            <person name="Oshima K."/>
            <person name="Yamazaki T."/>
            <person name="Yu Z."/>
            <person name="Takeshita T."/>
            <person name="Bisova K."/>
            <person name="Zachleder V."/>
            <person name="Hattori M."/>
            <person name="Kawano S."/>
        </authorList>
    </citation>
    <scope>NUCLEOTIDE SEQUENCE</scope>
    <source>
        <strain evidence="7">NIES-2152</strain>
    </source>
</reference>
<keyword evidence="1" id="KW-0805">Transcription regulation</keyword>
<evidence type="ECO:0000256" key="3">
    <source>
        <dbReference type="ARBA" id="ARBA00023163"/>
    </source>
</evidence>
<dbReference type="GO" id="GO:0003677">
    <property type="term" value="F:DNA binding"/>
    <property type="evidence" value="ECO:0007669"/>
    <property type="project" value="UniProtKB-KW"/>
</dbReference>
<evidence type="ECO:0000313" key="7">
    <source>
        <dbReference type="EMBL" id="BBA57679.1"/>
    </source>
</evidence>
<feature type="region of interest" description="Disordered" evidence="5">
    <location>
        <begin position="470"/>
        <end position="490"/>
    </location>
</feature>
<gene>
    <name evidence="7" type="primary">PkNit2</name>
</gene>
<feature type="region of interest" description="Disordered" evidence="5">
    <location>
        <begin position="217"/>
        <end position="239"/>
    </location>
</feature>
<organism evidence="7">
    <name type="scientific">Parachlorella kessleri</name>
    <name type="common">Green alga</name>
    <name type="synonym">Chlorella kessleri</name>
    <dbReference type="NCBI Taxonomy" id="3074"/>
    <lineage>
        <taxon>Eukaryota</taxon>
        <taxon>Viridiplantae</taxon>
        <taxon>Chlorophyta</taxon>
        <taxon>core chlorophytes</taxon>
        <taxon>Trebouxiophyceae</taxon>
        <taxon>Chlorellales</taxon>
        <taxon>Chlorellaceae</taxon>
        <taxon>Parachlorella</taxon>
    </lineage>
</organism>
<sequence length="530" mass="55785">MAQQPRALVLAEDDRIVVIKRLARAVLKFQDNFLDRESSPAGLLCQASSTLVWLPEVTGENEVVLKTKGMPFCVAGLGDLLALFRCISCRFAFGTDVKKVSQLGAPGRVFTSSEPELTCNVQKYSKTAYLRKAEAEQCQVQSTLLLPVFLSSQRHGCVGVLEVVQTSEDMRFMEVAALIANVLEKCQLYTCPQSSIERQLSRATTVATVLLPPSVDILRPAQGGSEGSNGRANSTDGVPMADEGVLEQAALGGSTGQVASEGGLPAGAAAAGSDDEGYDDDDLESGDEGDEGVAEAGGGARPSRSGARSTGTAGDRPSRRRGKGSGNPGKPGVRLSLEDLQSQFGVGLKEAAARLGICPTTLKRACRQAEGGAGAGTRHGIQRWPRRQLMKVNQALDQMEAQAPLGALAQQAQQSQHMRKPMQQLGGGLGGLPAPDTRWTALAQFIPAFQQTLQYNDNLLGFGPGQGGQLGLPGLHQEQGDARPRQGSGSGALSHWVFVGGVAPVIVHGLLHTSVGIGGRKEAERQLHGR</sequence>
<feature type="compositionally biased region" description="Low complexity" evidence="5">
    <location>
        <begin position="301"/>
        <end position="312"/>
    </location>
</feature>
<dbReference type="PANTHER" id="PTHR32002">
    <property type="entry name" value="PROTEIN NLP8"/>
    <property type="match status" value="1"/>
</dbReference>
<dbReference type="Pfam" id="PF02042">
    <property type="entry name" value="RWP-RK"/>
    <property type="match status" value="1"/>
</dbReference>
<evidence type="ECO:0000256" key="1">
    <source>
        <dbReference type="ARBA" id="ARBA00023015"/>
    </source>
</evidence>
<proteinExistence type="evidence at transcript level"/>
<feature type="region of interest" description="Disordered" evidence="5">
    <location>
        <begin position="253"/>
        <end position="335"/>
    </location>
</feature>
<dbReference type="EMBL" id="LC214750">
    <property type="protein sequence ID" value="BBA57679.1"/>
    <property type="molecule type" value="mRNA"/>
</dbReference>
<accession>A0A292GBD5</accession>
<dbReference type="GO" id="GO:0003700">
    <property type="term" value="F:DNA-binding transcription factor activity"/>
    <property type="evidence" value="ECO:0007669"/>
    <property type="project" value="InterPro"/>
</dbReference>
<keyword evidence="3" id="KW-0804">Transcription</keyword>
<evidence type="ECO:0000256" key="2">
    <source>
        <dbReference type="ARBA" id="ARBA00023125"/>
    </source>
</evidence>
<protein>
    <submittedName>
        <fullName evidence="7">Nitrate assimilation regulatory protein</fullName>
    </submittedName>
</protein>
<dbReference type="InterPro" id="IPR045012">
    <property type="entry name" value="NLP"/>
</dbReference>
<evidence type="ECO:0000256" key="5">
    <source>
        <dbReference type="SAM" id="MobiDB-lite"/>
    </source>
</evidence>
<dbReference type="PANTHER" id="PTHR32002:SF41">
    <property type="entry name" value="PROTEIN NLP8"/>
    <property type="match status" value="1"/>
</dbReference>
<keyword evidence="4" id="KW-0539">Nucleus</keyword>
<evidence type="ECO:0000259" key="6">
    <source>
        <dbReference type="PROSITE" id="PS51519"/>
    </source>
</evidence>
<dbReference type="InterPro" id="IPR003035">
    <property type="entry name" value="RWP-RK_dom"/>
</dbReference>
<dbReference type="AlphaFoldDB" id="A0A292GBD5"/>
<dbReference type="PROSITE" id="PS51519">
    <property type="entry name" value="RWP_RK"/>
    <property type="match status" value="1"/>
</dbReference>